<dbReference type="Proteomes" id="UP000010729">
    <property type="component" value="Unassembled WGS sequence"/>
</dbReference>
<dbReference type="EMBL" id="ANPE02000109">
    <property type="protein sequence ID" value="EMY34564.1"/>
    <property type="molecule type" value="Genomic_DNA"/>
</dbReference>
<evidence type="ECO:0000313" key="5">
    <source>
        <dbReference type="Proteomes" id="UP000010729"/>
    </source>
</evidence>
<dbReference type="PANTHER" id="PTHR37981">
    <property type="entry name" value="LIPASE 2"/>
    <property type="match status" value="1"/>
</dbReference>
<name>N1V3G5_9MICC</name>
<dbReference type="PANTHER" id="PTHR37981:SF1">
    <property type="entry name" value="SGNH HYDROLASE-TYPE ESTERASE DOMAIN-CONTAINING PROTEIN"/>
    <property type="match status" value="1"/>
</dbReference>
<evidence type="ECO:0000313" key="4">
    <source>
        <dbReference type="EMBL" id="EMY34564.1"/>
    </source>
</evidence>
<feature type="active site" evidence="1">
    <location>
        <position position="261"/>
    </location>
</feature>
<dbReference type="SUPFAM" id="SSF52266">
    <property type="entry name" value="SGNH hydrolase"/>
    <property type="match status" value="1"/>
</dbReference>
<keyword evidence="5" id="KW-1185">Reference proteome</keyword>
<evidence type="ECO:0000256" key="1">
    <source>
        <dbReference type="PIRSR" id="PIRSR637460-1"/>
    </source>
</evidence>
<dbReference type="AlphaFoldDB" id="N1V3G5"/>
<feature type="disulfide bond" evidence="2">
    <location>
        <begin position="66"/>
        <end position="91"/>
    </location>
</feature>
<dbReference type="OrthoDB" id="5503950at2"/>
<dbReference type="InterPro" id="IPR037460">
    <property type="entry name" value="SEST-like"/>
</dbReference>
<sequence length="284" mass="29154">MTSFTFGRKGHAKRFGAVSFLVAGLIGGSAVAPASAHSETVDLVVLGDSYSAGIGTGELAAKAQGCFASGPGYAEYLEERPGVALDGNFACAGATAKHAMQQAAAAYGSGALGAQTDLVTVTAGGNDVDFSAVILACATQPAAVCQTAVDNGYETARAQVLPDLQKLYGQLGAAAPDATIAAVGYPHLFSTKAGSASPLSPEAAEIFNEGVDRLNGVIEEAADRSPQAVYVDVTERFERHGIGSPAPWLNYGSADSYRDFHPTVEGYKKGYAGELKQLVGDLRR</sequence>
<dbReference type="InterPro" id="IPR036514">
    <property type="entry name" value="SGNH_hydro_sf"/>
</dbReference>
<evidence type="ECO:0000256" key="2">
    <source>
        <dbReference type="PIRSR" id="PIRSR637460-2"/>
    </source>
</evidence>
<evidence type="ECO:0000259" key="3">
    <source>
        <dbReference type="Pfam" id="PF13472"/>
    </source>
</evidence>
<reference evidence="4 5" key="1">
    <citation type="journal article" date="2013" name="Genome Announc.">
        <title>Draft Genome Sequence of Arthrobacter crystallopoietes Strain BAB-32, Revealing Genes for Bioremediation.</title>
        <authorList>
            <person name="Joshi M.N."/>
            <person name="Pandit A.S."/>
            <person name="Sharma A."/>
            <person name="Pandya R.V."/>
            <person name="Desai S.M."/>
            <person name="Saxena A.K."/>
            <person name="Bagatharia S.B."/>
        </authorList>
    </citation>
    <scope>NUCLEOTIDE SEQUENCE [LARGE SCALE GENOMIC DNA]</scope>
    <source>
        <strain evidence="4 5">BAB-32</strain>
    </source>
</reference>
<dbReference type="Pfam" id="PF13472">
    <property type="entry name" value="Lipase_GDSL_2"/>
    <property type="match status" value="1"/>
</dbReference>
<dbReference type="GO" id="GO:0019433">
    <property type="term" value="P:triglyceride catabolic process"/>
    <property type="evidence" value="ECO:0007669"/>
    <property type="project" value="TreeGrafter"/>
</dbReference>
<dbReference type="RefSeq" id="WP_005268679.1">
    <property type="nucleotide sequence ID" value="NZ_ANPE02000109.1"/>
</dbReference>
<accession>N1V3G5</accession>
<comment type="caution">
    <text evidence="4">The sequence shown here is derived from an EMBL/GenBank/DDBJ whole genome shotgun (WGS) entry which is preliminary data.</text>
</comment>
<gene>
    <name evidence="4" type="ORF">D477_009158</name>
</gene>
<feature type="disulfide bond" evidence="2">
    <location>
        <begin position="137"/>
        <end position="145"/>
    </location>
</feature>
<feature type="domain" description="SGNH hydrolase-type esterase" evidence="3">
    <location>
        <begin position="45"/>
        <end position="268"/>
    </location>
</feature>
<dbReference type="GO" id="GO:0004806">
    <property type="term" value="F:triacylglycerol lipase activity"/>
    <property type="evidence" value="ECO:0007669"/>
    <property type="project" value="TreeGrafter"/>
</dbReference>
<keyword evidence="2" id="KW-1015">Disulfide bond</keyword>
<organism evidence="4 5">
    <name type="scientific">Arthrobacter crystallopoietes BAB-32</name>
    <dbReference type="NCBI Taxonomy" id="1246476"/>
    <lineage>
        <taxon>Bacteria</taxon>
        <taxon>Bacillati</taxon>
        <taxon>Actinomycetota</taxon>
        <taxon>Actinomycetes</taxon>
        <taxon>Micrococcales</taxon>
        <taxon>Micrococcaceae</taxon>
        <taxon>Crystallibacter</taxon>
    </lineage>
</organism>
<dbReference type="Gene3D" id="3.40.50.1110">
    <property type="entry name" value="SGNH hydrolase"/>
    <property type="match status" value="1"/>
</dbReference>
<dbReference type="CDD" id="cd01823">
    <property type="entry name" value="SEST_like"/>
    <property type="match status" value="1"/>
</dbReference>
<dbReference type="InterPro" id="IPR013830">
    <property type="entry name" value="SGNH_hydro"/>
</dbReference>
<proteinExistence type="predicted"/>
<protein>
    <recommendedName>
        <fullName evidence="3">SGNH hydrolase-type esterase domain-containing protein</fullName>
    </recommendedName>
</protein>
<feature type="active site" description="Nucleophile" evidence="1">
    <location>
        <position position="49"/>
    </location>
</feature>